<feature type="domain" description="SAM-dependent MTase RsmB/NOP-type" evidence="7">
    <location>
        <begin position="46"/>
        <end position="331"/>
    </location>
</feature>
<feature type="active site" description="Nucleophile" evidence="6">
    <location>
        <position position="259"/>
    </location>
</feature>
<keyword evidence="5 6" id="KW-0694">RNA-binding</keyword>
<dbReference type="GO" id="GO:0008173">
    <property type="term" value="F:RNA methyltransferase activity"/>
    <property type="evidence" value="ECO:0007669"/>
    <property type="project" value="InterPro"/>
</dbReference>
<dbReference type="PANTHER" id="PTHR22807:SF30">
    <property type="entry name" value="28S RRNA (CYTOSINE(4447)-C(5))-METHYLTRANSFERASE-RELATED"/>
    <property type="match status" value="1"/>
</dbReference>
<organism evidence="8">
    <name type="scientific">candidate division WOR-3 bacterium</name>
    <dbReference type="NCBI Taxonomy" id="2052148"/>
    <lineage>
        <taxon>Bacteria</taxon>
        <taxon>Bacteria division WOR-3</taxon>
    </lineage>
</organism>
<feature type="binding site" evidence="6">
    <location>
        <position position="161"/>
    </location>
    <ligand>
        <name>S-adenosyl-L-methionine</name>
        <dbReference type="ChEBI" id="CHEBI:59789"/>
    </ligand>
</feature>
<evidence type="ECO:0000259" key="7">
    <source>
        <dbReference type="PROSITE" id="PS51686"/>
    </source>
</evidence>
<comment type="similarity">
    <text evidence="6">Belongs to the class I-like SAM-binding methyltransferase superfamily. RsmB/NOP family.</text>
</comment>
<accession>A0A7V4E2P8</accession>
<evidence type="ECO:0000256" key="3">
    <source>
        <dbReference type="ARBA" id="ARBA00022679"/>
    </source>
</evidence>
<sequence length="331" mass="38251">MRKSDKRKSDFAKRETFSFKTVSLSLKIPEKFLIRYQEIIPDFPLFLKSLEKKPRLSIRINPLKVKEEDVLTIIKKYDCEPLPFYKYAFRLKNEKDEISIGNTLEHFLGYIYVQDIASMLPAIVLAPEKYEKVLDLTAAPGSKTTLLSALMENTGLVVANDVNLERIKALTGNIDRMGVLNCVITNLRGERFGNLFFEYFDKVLLDAPCSSEGTISKNYEVFNHWSEFYINKMSKIQKNLIISAFKSLKKGGILVYSTCTFAPEENEGVINFLLQKYPNAYLEEITIHGIRTSPGIAVWRDFQNEELKKCVRLYPHYNECEGFFISKIRKI</sequence>
<evidence type="ECO:0000256" key="1">
    <source>
        <dbReference type="ARBA" id="ARBA00022490"/>
    </source>
</evidence>
<keyword evidence="3 6" id="KW-0808">Transferase</keyword>
<dbReference type="NCBIfam" id="TIGR00446">
    <property type="entry name" value="nop2p"/>
    <property type="match status" value="1"/>
</dbReference>
<dbReference type="PROSITE" id="PS51686">
    <property type="entry name" value="SAM_MT_RSMB_NOP"/>
    <property type="match status" value="1"/>
</dbReference>
<dbReference type="InterPro" id="IPR023267">
    <property type="entry name" value="RCMT"/>
</dbReference>
<proteinExistence type="inferred from homology"/>
<keyword evidence="2 6" id="KW-0489">Methyltransferase</keyword>
<dbReference type="PANTHER" id="PTHR22807">
    <property type="entry name" value="NOP2 YEAST -RELATED NOL1/NOP2/FMU SUN DOMAIN-CONTAINING"/>
    <property type="match status" value="1"/>
</dbReference>
<dbReference type="InterPro" id="IPR001678">
    <property type="entry name" value="MeTrfase_RsmB-F_NOP2_dom"/>
</dbReference>
<dbReference type="Gene3D" id="3.30.70.1170">
    <property type="entry name" value="Sun protein, domain 3"/>
    <property type="match status" value="1"/>
</dbReference>
<protein>
    <submittedName>
        <fullName evidence="8">RsmB/NOP family class I SAM-dependent RNA methyltransferase</fullName>
    </submittedName>
</protein>
<evidence type="ECO:0000256" key="5">
    <source>
        <dbReference type="ARBA" id="ARBA00022884"/>
    </source>
</evidence>
<dbReference type="EMBL" id="DTDR01000082">
    <property type="protein sequence ID" value="HGK63571.1"/>
    <property type="molecule type" value="Genomic_DNA"/>
</dbReference>
<evidence type="ECO:0000256" key="4">
    <source>
        <dbReference type="ARBA" id="ARBA00022691"/>
    </source>
</evidence>
<dbReference type="Pfam" id="PF17125">
    <property type="entry name" value="Methyltr_RsmF_N"/>
    <property type="match status" value="1"/>
</dbReference>
<comment type="caution">
    <text evidence="6">Lacks conserved residue(s) required for the propagation of feature annotation.</text>
</comment>
<evidence type="ECO:0000256" key="2">
    <source>
        <dbReference type="ARBA" id="ARBA00022603"/>
    </source>
</evidence>
<evidence type="ECO:0000256" key="6">
    <source>
        <dbReference type="PROSITE-ProRule" id="PRU01023"/>
    </source>
</evidence>
<dbReference type="InterPro" id="IPR011023">
    <property type="entry name" value="Nop2p"/>
</dbReference>
<dbReference type="AlphaFoldDB" id="A0A7V4E2P8"/>
<dbReference type="GO" id="GO:0003723">
    <property type="term" value="F:RNA binding"/>
    <property type="evidence" value="ECO:0007669"/>
    <property type="project" value="UniProtKB-UniRule"/>
</dbReference>
<dbReference type="InterPro" id="IPR029063">
    <property type="entry name" value="SAM-dependent_MTases_sf"/>
</dbReference>
<dbReference type="InterPro" id="IPR049560">
    <property type="entry name" value="MeTrfase_RsmB-F_NOP2_cat"/>
</dbReference>
<dbReference type="InterPro" id="IPR031341">
    <property type="entry name" value="Methyltr_RsmF_N"/>
</dbReference>
<dbReference type="GO" id="GO:0001510">
    <property type="term" value="P:RNA methylation"/>
    <property type="evidence" value="ECO:0007669"/>
    <property type="project" value="InterPro"/>
</dbReference>
<keyword evidence="1" id="KW-0963">Cytoplasm</keyword>
<evidence type="ECO:0000313" key="8">
    <source>
        <dbReference type="EMBL" id="HGK63571.1"/>
    </source>
</evidence>
<dbReference type="PRINTS" id="PR02008">
    <property type="entry name" value="RCMTFAMILY"/>
</dbReference>
<dbReference type="SUPFAM" id="SSF53335">
    <property type="entry name" value="S-adenosyl-L-methionine-dependent methyltransferases"/>
    <property type="match status" value="1"/>
</dbReference>
<name>A0A7V4E2P8_UNCW3</name>
<gene>
    <name evidence="8" type="ORF">ENU74_03145</name>
</gene>
<dbReference type="GO" id="GO:0006396">
    <property type="term" value="P:RNA processing"/>
    <property type="evidence" value="ECO:0007669"/>
    <property type="project" value="InterPro"/>
</dbReference>
<reference evidence="8" key="1">
    <citation type="journal article" date="2020" name="mSystems">
        <title>Genome- and Community-Level Interaction Insights into Carbon Utilization and Element Cycling Functions of Hydrothermarchaeota in Hydrothermal Sediment.</title>
        <authorList>
            <person name="Zhou Z."/>
            <person name="Liu Y."/>
            <person name="Xu W."/>
            <person name="Pan J."/>
            <person name="Luo Z.H."/>
            <person name="Li M."/>
        </authorList>
    </citation>
    <scope>NUCLEOTIDE SEQUENCE [LARGE SCALE GENOMIC DNA]</scope>
    <source>
        <strain evidence="8">SpSt-697</strain>
    </source>
</reference>
<keyword evidence="4 6" id="KW-0949">S-adenosyl-L-methionine</keyword>
<dbReference type="Pfam" id="PF01189">
    <property type="entry name" value="Methyltr_RsmB-F"/>
    <property type="match status" value="1"/>
</dbReference>
<feature type="binding site" evidence="6">
    <location>
        <position position="206"/>
    </location>
    <ligand>
        <name>S-adenosyl-L-methionine</name>
        <dbReference type="ChEBI" id="CHEBI:59789"/>
    </ligand>
</feature>
<dbReference type="GO" id="GO:0008757">
    <property type="term" value="F:S-adenosylmethionine-dependent methyltransferase activity"/>
    <property type="evidence" value="ECO:0007669"/>
    <property type="project" value="InterPro"/>
</dbReference>
<dbReference type="Gene3D" id="3.40.50.150">
    <property type="entry name" value="Vaccinia Virus protein VP39"/>
    <property type="match status" value="1"/>
</dbReference>
<comment type="caution">
    <text evidence="8">The sequence shown here is derived from an EMBL/GenBank/DDBJ whole genome shotgun (WGS) entry which is preliminary data.</text>
</comment>